<dbReference type="Gene3D" id="1.10.10.10">
    <property type="entry name" value="Winged helix-like DNA-binding domain superfamily/Winged helix DNA-binding domain"/>
    <property type="match status" value="1"/>
</dbReference>
<accession>A0A9W5WUZ4</accession>
<organism evidence="2 3">
    <name type="scientific">Babesia ovis</name>
    <dbReference type="NCBI Taxonomy" id="5869"/>
    <lineage>
        <taxon>Eukaryota</taxon>
        <taxon>Sar</taxon>
        <taxon>Alveolata</taxon>
        <taxon>Apicomplexa</taxon>
        <taxon>Aconoidasida</taxon>
        <taxon>Piroplasmida</taxon>
        <taxon>Babesiidae</taxon>
        <taxon>Babesia</taxon>
    </lineage>
</organism>
<name>A0A9W5WUZ4_BABOV</name>
<dbReference type="EMBL" id="BLIY01000015">
    <property type="protein sequence ID" value="GFE54359.1"/>
    <property type="molecule type" value="Genomic_DNA"/>
</dbReference>
<feature type="domain" description="Homologous-pairing protein 2 winged helix" evidence="1">
    <location>
        <begin position="35"/>
        <end position="92"/>
    </location>
</feature>
<gene>
    <name evidence="2" type="ORF">BaOVIS_017630</name>
</gene>
<keyword evidence="3" id="KW-1185">Reference proteome</keyword>
<dbReference type="OrthoDB" id="365400at2759"/>
<dbReference type="Pfam" id="PF07106">
    <property type="entry name" value="WHD_TBPIP"/>
    <property type="match status" value="1"/>
</dbReference>
<sequence>MKTLVLASKGRTNKRVYPDVFASPEVKAPICDGNTILRFLRDLKRPCTLEGITAALCLDMERSNVLELLDSLVCQGLVRCKKYTGNEIFIYNFGGDNHCTPKKRKPTKSALEKEATQLRLSTAKCSERLQQLRDLTGRSKELVELQRAQKEALEEWHSLLKSGSDLHSLSRVCGTEYIKLYDANVERGTGLSRLQRLFGHIVAGVSDIEGIRPRELCQRLGIDNAANAVNI</sequence>
<dbReference type="Proteomes" id="UP001057455">
    <property type="component" value="Unassembled WGS sequence"/>
</dbReference>
<proteinExistence type="predicted"/>
<evidence type="ECO:0000259" key="1">
    <source>
        <dbReference type="Pfam" id="PF07106"/>
    </source>
</evidence>
<reference evidence="2" key="1">
    <citation type="submission" date="2019-12" db="EMBL/GenBank/DDBJ databases">
        <title>Genome sequence of Babesia ovis.</title>
        <authorList>
            <person name="Yamagishi J."/>
            <person name="Sevinc F."/>
            <person name="Xuan X."/>
        </authorList>
    </citation>
    <scope>NUCLEOTIDE SEQUENCE</scope>
    <source>
        <strain evidence="2">Selcuk</strain>
    </source>
</reference>
<dbReference type="InterPro" id="IPR010776">
    <property type="entry name" value="Hop2_WH_dom"/>
</dbReference>
<evidence type="ECO:0000313" key="2">
    <source>
        <dbReference type="EMBL" id="GFE54359.1"/>
    </source>
</evidence>
<dbReference type="GO" id="GO:0016787">
    <property type="term" value="F:hydrolase activity"/>
    <property type="evidence" value="ECO:0007669"/>
    <property type="project" value="UniProtKB-KW"/>
</dbReference>
<keyword evidence="2" id="KW-0378">Hydrolase</keyword>
<protein>
    <submittedName>
        <fullName evidence="2">Cof-like hydrolase, putative</fullName>
    </submittedName>
</protein>
<evidence type="ECO:0000313" key="3">
    <source>
        <dbReference type="Proteomes" id="UP001057455"/>
    </source>
</evidence>
<dbReference type="AlphaFoldDB" id="A0A9W5WUZ4"/>
<dbReference type="InterPro" id="IPR036388">
    <property type="entry name" value="WH-like_DNA-bd_sf"/>
</dbReference>
<comment type="caution">
    <text evidence="2">The sequence shown here is derived from an EMBL/GenBank/DDBJ whole genome shotgun (WGS) entry which is preliminary data.</text>
</comment>